<feature type="repeat" description="PPR" evidence="2">
    <location>
        <begin position="146"/>
        <end position="180"/>
    </location>
</feature>
<name>A0A9Q1N0M3_9SOLA</name>
<dbReference type="Gene3D" id="1.25.40.10">
    <property type="entry name" value="Tetratricopeptide repeat domain"/>
    <property type="match status" value="2"/>
</dbReference>
<dbReference type="InterPro" id="IPR002885">
    <property type="entry name" value="PPR_rpt"/>
</dbReference>
<organism evidence="3 4">
    <name type="scientific">Anisodus acutangulus</name>
    <dbReference type="NCBI Taxonomy" id="402998"/>
    <lineage>
        <taxon>Eukaryota</taxon>
        <taxon>Viridiplantae</taxon>
        <taxon>Streptophyta</taxon>
        <taxon>Embryophyta</taxon>
        <taxon>Tracheophyta</taxon>
        <taxon>Spermatophyta</taxon>
        <taxon>Magnoliopsida</taxon>
        <taxon>eudicotyledons</taxon>
        <taxon>Gunneridae</taxon>
        <taxon>Pentapetalae</taxon>
        <taxon>asterids</taxon>
        <taxon>lamiids</taxon>
        <taxon>Solanales</taxon>
        <taxon>Solanaceae</taxon>
        <taxon>Solanoideae</taxon>
        <taxon>Hyoscyameae</taxon>
        <taxon>Anisodus</taxon>
    </lineage>
</organism>
<dbReference type="PROSITE" id="PS51375">
    <property type="entry name" value="PPR"/>
    <property type="match status" value="1"/>
</dbReference>
<dbReference type="PANTHER" id="PTHR47926">
    <property type="entry name" value="PENTATRICOPEPTIDE REPEAT-CONTAINING PROTEIN"/>
    <property type="match status" value="1"/>
</dbReference>
<evidence type="ECO:0008006" key="5">
    <source>
        <dbReference type="Google" id="ProtNLM"/>
    </source>
</evidence>
<dbReference type="InterPro" id="IPR046960">
    <property type="entry name" value="PPR_At4g14850-like_plant"/>
</dbReference>
<dbReference type="Proteomes" id="UP001152561">
    <property type="component" value="Unassembled WGS sequence"/>
</dbReference>
<accession>A0A9Q1N0M3</accession>
<comment type="caution">
    <text evidence="3">The sequence shown here is derived from an EMBL/GenBank/DDBJ whole genome shotgun (WGS) entry which is preliminary data.</text>
</comment>
<dbReference type="NCBIfam" id="TIGR00756">
    <property type="entry name" value="PPR"/>
    <property type="match status" value="2"/>
</dbReference>
<dbReference type="Pfam" id="PF01535">
    <property type="entry name" value="PPR"/>
    <property type="match status" value="3"/>
</dbReference>
<keyword evidence="4" id="KW-1185">Reference proteome</keyword>
<reference evidence="4" key="1">
    <citation type="journal article" date="2023" name="Proc. Natl. Acad. Sci. U.S.A.">
        <title>Genomic and structural basis for evolution of tropane alkaloid biosynthesis.</title>
        <authorList>
            <person name="Wanga Y.-J."/>
            <person name="Taina T."/>
            <person name="Yua J.-Y."/>
            <person name="Lia J."/>
            <person name="Xua B."/>
            <person name="Chenc J."/>
            <person name="D'Auriad J.C."/>
            <person name="Huanga J.-P."/>
            <person name="Huanga S.-X."/>
        </authorList>
    </citation>
    <scope>NUCLEOTIDE SEQUENCE [LARGE SCALE GENOMIC DNA]</scope>
    <source>
        <strain evidence="4">cv. KIB-2019</strain>
    </source>
</reference>
<dbReference type="InterPro" id="IPR011990">
    <property type="entry name" value="TPR-like_helical_dom_sf"/>
</dbReference>
<dbReference type="GO" id="GO:0009451">
    <property type="term" value="P:RNA modification"/>
    <property type="evidence" value="ECO:0007669"/>
    <property type="project" value="InterPro"/>
</dbReference>
<dbReference type="GO" id="GO:0003723">
    <property type="term" value="F:RNA binding"/>
    <property type="evidence" value="ECO:0007669"/>
    <property type="project" value="InterPro"/>
</dbReference>
<protein>
    <recommendedName>
        <fullName evidence="5">Pentatricopeptide repeat-containing protein</fullName>
    </recommendedName>
</protein>
<dbReference type="OrthoDB" id="185373at2759"/>
<dbReference type="PANTHER" id="PTHR47926:SF437">
    <property type="entry name" value="PENTACOTRIPEPTIDE-REPEAT REGION OF PRORP DOMAIN-CONTAINING PROTEIN"/>
    <property type="match status" value="1"/>
</dbReference>
<dbReference type="AlphaFoldDB" id="A0A9Q1N0M3"/>
<evidence type="ECO:0000256" key="1">
    <source>
        <dbReference type="ARBA" id="ARBA00022737"/>
    </source>
</evidence>
<gene>
    <name evidence="3" type="ORF">K7X08_009889</name>
</gene>
<sequence>MLRNAVENNVNLLTKLISSFSISDPVTGITHARRVFDKSPQKDDTFLCNTMIKSHMGVRQFAESILLYRDLLRHTKFEPDNYTFSSLSKCCGARLVLWEGLEIHNHVLKRGFSSNLYVATSLVDMYGKFGEMGFARKMFDEMLERSSVSWTALIGGYLKCGCMGIAEELFDAMPEKDEAAFNVMIDAYVKKGDMVSANSLNKQTSHSGTFQSYFILFHIYTSLNLFVHIGKDGSDHELRGKRIANNTGYR</sequence>
<evidence type="ECO:0000313" key="3">
    <source>
        <dbReference type="EMBL" id="KAJ8573378.1"/>
    </source>
</evidence>
<evidence type="ECO:0000313" key="4">
    <source>
        <dbReference type="Proteomes" id="UP001152561"/>
    </source>
</evidence>
<evidence type="ECO:0000256" key="2">
    <source>
        <dbReference type="PROSITE-ProRule" id="PRU00708"/>
    </source>
</evidence>
<keyword evidence="1" id="KW-0677">Repeat</keyword>
<proteinExistence type="predicted"/>
<dbReference type="EMBL" id="JAJAGQ010000001">
    <property type="protein sequence ID" value="KAJ8573378.1"/>
    <property type="molecule type" value="Genomic_DNA"/>
</dbReference>